<dbReference type="InterPro" id="IPR038765">
    <property type="entry name" value="Papain-like_cys_pep_sf"/>
</dbReference>
<name>A0A2P6QS15_ROSCH</name>
<protein>
    <submittedName>
        <fullName evidence="1">Uncharacterized protein</fullName>
    </submittedName>
</protein>
<dbReference type="SUPFAM" id="SSF54001">
    <property type="entry name" value="Cysteine proteinases"/>
    <property type="match status" value="1"/>
</dbReference>
<dbReference type="EMBL" id="PDCK01000042">
    <property type="protein sequence ID" value="PRQ36976.1"/>
    <property type="molecule type" value="Genomic_DNA"/>
</dbReference>
<keyword evidence="2" id="KW-1185">Reference proteome</keyword>
<dbReference type="Gene3D" id="3.90.70.10">
    <property type="entry name" value="Cysteine proteinases"/>
    <property type="match status" value="1"/>
</dbReference>
<dbReference type="STRING" id="74649.A0A2P6QS15"/>
<comment type="caution">
    <text evidence="1">The sequence shown here is derived from an EMBL/GenBank/DDBJ whole genome shotgun (WGS) entry which is preliminary data.</text>
</comment>
<sequence length="80" mass="9665">MVTLNFTGVFWPQIARMRYRVTRLPQCLILNMHRFIKNKFFEKVEKNPTLVDFPVRNLELRDCMPLPWPEEIGRLVLCMI</sequence>
<evidence type="ECO:0000313" key="2">
    <source>
        <dbReference type="Proteomes" id="UP000238479"/>
    </source>
</evidence>
<dbReference type="AlphaFoldDB" id="A0A2P6QS15"/>
<evidence type="ECO:0000313" key="1">
    <source>
        <dbReference type="EMBL" id="PRQ36976.1"/>
    </source>
</evidence>
<accession>A0A2P6QS15</accession>
<dbReference type="Gramene" id="PRQ36976">
    <property type="protein sequence ID" value="PRQ36976"/>
    <property type="gene ID" value="RchiOBHm_Chr4g0397461"/>
</dbReference>
<reference evidence="1 2" key="1">
    <citation type="journal article" date="2018" name="Nat. Genet.">
        <title>The Rosa genome provides new insights in the design of modern roses.</title>
        <authorList>
            <person name="Bendahmane M."/>
        </authorList>
    </citation>
    <scope>NUCLEOTIDE SEQUENCE [LARGE SCALE GENOMIC DNA]</scope>
    <source>
        <strain evidence="2">cv. Old Blush</strain>
    </source>
</reference>
<dbReference type="Proteomes" id="UP000238479">
    <property type="component" value="Chromosome 4"/>
</dbReference>
<organism evidence="1 2">
    <name type="scientific">Rosa chinensis</name>
    <name type="common">China rose</name>
    <dbReference type="NCBI Taxonomy" id="74649"/>
    <lineage>
        <taxon>Eukaryota</taxon>
        <taxon>Viridiplantae</taxon>
        <taxon>Streptophyta</taxon>
        <taxon>Embryophyta</taxon>
        <taxon>Tracheophyta</taxon>
        <taxon>Spermatophyta</taxon>
        <taxon>Magnoliopsida</taxon>
        <taxon>eudicotyledons</taxon>
        <taxon>Gunneridae</taxon>
        <taxon>Pentapetalae</taxon>
        <taxon>rosids</taxon>
        <taxon>fabids</taxon>
        <taxon>Rosales</taxon>
        <taxon>Rosaceae</taxon>
        <taxon>Rosoideae</taxon>
        <taxon>Rosoideae incertae sedis</taxon>
        <taxon>Rosa</taxon>
    </lineage>
</organism>
<gene>
    <name evidence="1" type="ORF">RchiOBHm_Chr4g0397461</name>
</gene>
<proteinExistence type="predicted"/>